<evidence type="ECO:0000256" key="3">
    <source>
        <dbReference type="ARBA" id="ARBA00012261"/>
    </source>
</evidence>
<dbReference type="InterPro" id="IPR037022">
    <property type="entry name" value="Formyl_trans_C_sf"/>
</dbReference>
<keyword evidence="6 8" id="KW-0648">Protein biosynthesis</keyword>
<dbReference type="CDD" id="cd08704">
    <property type="entry name" value="Met_tRNA_FMT_C"/>
    <property type="match status" value="1"/>
</dbReference>
<comment type="function">
    <text evidence="1 8">Attaches a formyl group to the free amino group of methionyl-tRNA(fMet). The formyl group appears to play a dual role in the initiator identity of N-formylmethionyl-tRNA by promoting its recognition by IF2 and preventing the misappropriation of this tRNA by the elongation apparatus.</text>
</comment>
<dbReference type="Gene3D" id="3.10.25.10">
    <property type="entry name" value="Formyl transferase, C-terminal domain"/>
    <property type="match status" value="1"/>
</dbReference>
<evidence type="ECO:0000259" key="10">
    <source>
        <dbReference type="Pfam" id="PF02911"/>
    </source>
</evidence>
<dbReference type="InterPro" id="IPR001555">
    <property type="entry name" value="GART_AS"/>
</dbReference>
<dbReference type="OrthoDB" id="9802815at2"/>
<comment type="catalytic activity">
    <reaction evidence="7 8">
        <text>L-methionyl-tRNA(fMet) + (6R)-10-formyltetrahydrofolate = N-formyl-L-methionyl-tRNA(fMet) + (6S)-5,6,7,8-tetrahydrofolate + H(+)</text>
        <dbReference type="Rhea" id="RHEA:24380"/>
        <dbReference type="Rhea" id="RHEA-COMP:9952"/>
        <dbReference type="Rhea" id="RHEA-COMP:9953"/>
        <dbReference type="ChEBI" id="CHEBI:15378"/>
        <dbReference type="ChEBI" id="CHEBI:57453"/>
        <dbReference type="ChEBI" id="CHEBI:78530"/>
        <dbReference type="ChEBI" id="CHEBI:78844"/>
        <dbReference type="ChEBI" id="CHEBI:195366"/>
        <dbReference type="EC" id="2.1.2.9"/>
    </reaction>
</comment>
<dbReference type="Gene3D" id="3.40.50.170">
    <property type="entry name" value="Formyl transferase, N-terminal domain"/>
    <property type="match status" value="1"/>
</dbReference>
<dbReference type="STRING" id="54398.Ga0074115_1039"/>
<evidence type="ECO:0000256" key="7">
    <source>
        <dbReference type="ARBA" id="ARBA00048558"/>
    </source>
</evidence>
<comment type="caution">
    <text evidence="12">The sequence shown here is derived from an EMBL/GenBank/DDBJ whole genome shotgun (WGS) entry which is preliminary data.</text>
</comment>
<dbReference type="PROSITE" id="PS00373">
    <property type="entry name" value="GART"/>
    <property type="match status" value="1"/>
</dbReference>
<evidence type="ECO:0000256" key="1">
    <source>
        <dbReference type="ARBA" id="ARBA00002606"/>
    </source>
</evidence>
<dbReference type="InterPro" id="IPR002376">
    <property type="entry name" value="Formyl_transf_N"/>
</dbReference>
<evidence type="ECO:0000313" key="11">
    <source>
        <dbReference type="EMBL" id="KRT54112.1"/>
    </source>
</evidence>
<evidence type="ECO:0000256" key="8">
    <source>
        <dbReference type="HAMAP-Rule" id="MF_00182"/>
    </source>
</evidence>
<dbReference type="NCBIfam" id="TIGR00460">
    <property type="entry name" value="fmt"/>
    <property type="match status" value="1"/>
</dbReference>
<dbReference type="Pfam" id="PF00551">
    <property type="entry name" value="Formyl_trans_N"/>
    <property type="match status" value="1"/>
</dbReference>
<evidence type="ECO:0000313" key="14">
    <source>
        <dbReference type="Proteomes" id="UP000051634"/>
    </source>
</evidence>
<dbReference type="InterPro" id="IPR005794">
    <property type="entry name" value="Fmt"/>
</dbReference>
<dbReference type="CDD" id="cd08646">
    <property type="entry name" value="FMT_core_Met-tRNA-FMT_N"/>
    <property type="match status" value="1"/>
</dbReference>
<keyword evidence="5 8" id="KW-0808">Transferase</keyword>
<dbReference type="EC" id="2.1.2.9" evidence="3 8"/>
<dbReference type="SUPFAM" id="SSF53328">
    <property type="entry name" value="Formyltransferase"/>
    <property type="match status" value="1"/>
</dbReference>
<feature type="binding site" evidence="8">
    <location>
        <begin position="113"/>
        <end position="116"/>
    </location>
    <ligand>
        <name>(6S)-5,6,7,8-tetrahydrofolate</name>
        <dbReference type="ChEBI" id="CHEBI:57453"/>
    </ligand>
</feature>
<dbReference type="SUPFAM" id="SSF50486">
    <property type="entry name" value="FMT C-terminal domain-like"/>
    <property type="match status" value="1"/>
</dbReference>
<feature type="domain" description="Formyl transferase N-terminal" evidence="9">
    <location>
        <begin position="6"/>
        <end position="184"/>
    </location>
</feature>
<dbReference type="InterPro" id="IPR044135">
    <property type="entry name" value="Met-tRNA-FMT_C"/>
</dbReference>
<dbReference type="InterPro" id="IPR041711">
    <property type="entry name" value="Met-tRNA-FMT_N"/>
</dbReference>
<dbReference type="Pfam" id="PF02911">
    <property type="entry name" value="Formyl_trans_C"/>
    <property type="match status" value="1"/>
</dbReference>
<dbReference type="EMBL" id="LDXT01000093">
    <property type="protein sequence ID" value="KRT54112.1"/>
    <property type="molecule type" value="Genomic_DNA"/>
</dbReference>
<evidence type="ECO:0000256" key="6">
    <source>
        <dbReference type="ARBA" id="ARBA00022917"/>
    </source>
</evidence>
<dbReference type="GO" id="GO:0005829">
    <property type="term" value="C:cytosol"/>
    <property type="evidence" value="ECO:0007669"/>
    <property type="project" value="TreeGrafter"/>
</dbReference>
<protein>
    <recommendedName>
        <fullName evidence="4 8">Methionyl-tRNA formyltransferase</fullName>
        <ecNumber evidence="3 8">2.1.2.9</ecNumber>
    </recommendedName>
</protein>
<dbReference type="EMBL" id="LMXI01000101">
    <property type="protein sequence ID" value="KRT59691.1"/>
    <property type="molecule type" value="Genomic_DNA"/>
</dbReference>
<dbReference type="GO" id="GO:0004479">
    <property type="term" value="F:methionyl-tRNA formyltransferase activity"/>
    <property type="evidence" value="ECO:0007669"/>
    <property type="project" value="UniProtKB-UniRule"/>
</dbReference>
<evidence type="ECO:0000313" key="12">
    <source>
        <dbReference type="EMBL" id="KRT59691.1"/>
    </source>
</evidence>
<dbReference type="Proteomes" id="UP000051634">
    <property type="component" value="Unassembled WGS sequence"/>
</dbReference>
<sequence>MNKALKIIFAGTPDFAAEALLALLASEHQVIAVYTQPDRPAGRGRKLAASPVKQLALQHNIEVRQPKSLKAEADQQALAELQADLMVVVAYGLLLPQAVLDAPRLGCINIHASLLPRWRGAAPIQRAIHAGDQESGVTIMQMEAGLDTGPMLHILKCPISAEETGGSLHDRLAELGARALLEVLPALADGSAVAEPQDDARASYASKLTKEESRIDWQRSAVEIDRQVRAFNPWPVAQADFAGKVMRIWESQPLNEQSTQPPGTVVAAGKVGIDVATGEGLLRIQKLQMPGKRAMQVADFLNAHQIDGVVLG</sequence>
<organism evidence="12 13">
    <name type="scientific">endosymbiont of Ridgeia piscesae</name>
    <dbReference type="NCBI Taxonomy" id="54398"/>
    <lineage>
        <taxon>Bacteria</taxon>
        <taxon>Pseudomonadati</taxon>
        <taxon>Pseudomonadota</taxon>
        <taxon>Gammaproteobacteria</taxon>
        <taxon>sulfur-oxidizing symbionts</taxon>
    </lineage>
</organism>
<dbReference type="PATRIC" id="fig|54398.3.peg.612"/>
<dbReference type="FunFam" id="3.40.50.170:FF:000003">
    <property type="entry name" value="Methionyl-tRNA formyltransferase"/>
    <property type="match status" value="1"/>
</dbReference>
<keyword evidence="14" id="KW-1185">Reference proteome</keyword>
<evidence type="ECO:0000256" key="5">
    <source>
        <dbReference type="ARBA" id="ARBA00022679"/>
    </source>
</evidence>
<dbReference type="Proteomes" id="UP000051276">
    <property type="component" value="Unassembled WGS sequence"/>
</dbReference>
<dbReference type="AlphaFoldDB" id="A0A0T5ZA39"/>
<dbReference type="HAMAP" id="MF_00182">
    <property type="entry name" value="Formyl_trans"/>
    <property type="match status" value="1"/>
</dbReference>
<feature type="domain" description="Formyl transferase C-terminal" evidence="10">
    <location>
        <begin position="207"/>
        <end position="304"/>
    </location>
</feature>
<gene>
    <name evidence="8" type="primary">fmt</name>
    <name evidence="11" type="ORF">Ga0074115_1039</name>
    <name evidence="12" type="ORF">Ga0076813_15934</name>
</gene>
<dbReference type="InterPro" id="IPR005793">
    <property type="entry name" value="Formyl_trans_C"/>
</dbReference>
<dbReference type="InterPro" id="IPR036477">
    <property type="entry name" value="Formyl_transf_N_sf"/>
</dbReference>
<reference evidence="13 14" key="1">
    <citation type="submission" date="2015-11" db="EMBL/GenBank/DDBJ databases">
        <title>The genome of Candidatus Endoriftia persephone in Ridgeia piscesae and population structure of the North Eastern Pacific vestimentiferan symbionts.</title>
        <authorList>
            <person name="Perez M."/>
            <person name="Juniper K.S."/>
        </authorList>
    </citation>
    <scope>NUCLEOTIDE SEQUENCE [LARGE SCALE GENOMIC DNA]</scope>
    <source>
        <strain evidence="12">Ind10</strain>
        <strain evidence="11">Ind11</strain>
    </source>
</reference>
<name>A0A0T5ZA39_9GAMM</name>
<dbReference type="PANTHER" id="PTHR11138">
    <property type="entry name" value="METHIONYL-TRNA FORMYLTRANSFERASE"/>
    <property type="match status" value="1"/>
</dbReference>
<dbReference type="PANTHER" id="PTHR11138:SF5">
    <property type="entry name" value="METHIONYL-TRNA FORMYLTRANSFERASE, MITOCHONDRIAL"/>
    <property type="match status" value="1"/>
</dbReference>
<dbReference type="InterPro" id="IPR011034">
    <property type="entry name" value="Formyl_transferase-like_C_sf"/>
</dbReference>
<evidence type="ECO:0000313" key="13">
    <source>
        <dbReference type="Proteomes" id="UP000051276"/>
    </source>
</evidence>
<evidence type="ECO:0000256" key="2">
    <source>
        <dbReference type="ARBA" id="ARBA00010699"/>
    </source>
</evidence>
<accession>A0A0T5ZA39</accession>
<evidence type="ECO:0000259" key="9">
    <source>
        <dbReference type="Pfam" id="PF00551"/>
    </source>
</evidence>
<evidence type="ECO:0000256" key="4">
    <source>
        <dbReference type="ARBA" id="ARBA00016014"/>
    </source>
</evidence>
<proteinExistence type="inferred from homology"/>
<comment type="similarity">
    <text evidence="2 8">Belongs to the Fmt family.</text>
</comment>
<dbReference type="RefSeq" id="WP_057955045.1">
    <property type="nucleotide sequence ID" value="NZ_KQ556867.1"/>
</dbReference>